<dbReference type="InterPro" id="IPR000722">
    <property type="entry name" value="RNA_pol_asu"/>
</dbReference>
<dbReference type="InterPro" id="IPR006592">
    <property type="entry name" value="RNA_pol_N"/>
</dbReference>
<evidence type="ECO:0000256" key="3">
    <source>
        <dbReference type="ARBA" id="ARBA00022478"/>
    </source>
</evidence>
<gene>
    <name evidence="15" type="ORF">CC80DRAFT_433587</name>
</gene>
<feature type="compositionally biased region" description="Basic and acidic residues" evidence="13">
    <location>
        <begin position="140"/>
        <end position="153"/>
    </location>
</feature>
<evidence type="ECO:0000313" key="15">
    <source>
        <dbReference type="EMBL" id="KAF1963753.1"/>
    </source>
</evidence>
<feature type="region of interest" description="Disordered" evidence="13">
    <location>
        <begin position="267"/>
        <end position="291"/>
    </location>
</feature>
<keyword evidence="16" id="KW-1185">Reference proteome</keyword>
<dbReference type="InterPro" id="IPR007083">
    <property type="entry name" value="RNA_pol_Rpb1_4"/>
</dbReference>
<keyword evidence="7" id="KW-0862">Zinc</keyword>
<organism evidence="15 16">
    <name type="scientific">Byssothecium circinans</name>
    <dbReference type="NCBI Taxonomy" id="147558"/>
    <lineage>
        <taxon>Eukaryota</taxon>
        <taxon>Fungi</taxon>
        <taxon>Dikarya</taxon>
        <taxon>Ascomycota</taxon>
        <taxon>Pezizomycotina</taxon>
        <taxon>Dothideomycetes</taxon>
        <taxon>Pleosporomycetidae</taxon>
        <taxon>Pleosporales</taxon>
        <taxon>Massarineae</taxon>
        <taxon>Massarinaceae</taxon>
        <taxon>Byssothecium</taxon>
    </lineage>
</organism>
<dbReference type="PANTHER" id="PTHR19376:SF11">
    <property type="entry name" value="DNA-DIRECTED RNA POLYMERASE I SUBUNIT RPA1"/>
    <property type="match status" value="1"/>
</dbReference>
<dbReference type="PANTHER" id="PTHR19376">
    <property type="entry name" value="DNA-DIRECTED RNA POLYMERASE"/>
    <property type="match status" value="1"/>
</dbReference>
<dbReference type="InterPro" id="IPR044893">
    <property type="entry name" value="RNA_pol_Rpb1_clamp_domain"/>
</dbReference>
<dbReference type="OrthoDB" id="270392at2759"/>
<comment type="similarity">
    <text evidence="2 12">Belongs to the RNA polymerase beta' chain family.</text>
</comment>
<dbReference type="GO" id="GO:0003677">
    <property type="term" value="F:DNA binding"/>
    <property type="evidence" value="ECO:0007669"/>
    <property type="project" value="InterPro"/>
</dbReference>
<dbReference type="Gene3D" id="3.30.1490.180">
    <property type="entry name" value="RNA polymerase ii"/>
    <property type="match status" value="1"/>
</dbReference>
<dbReference type="Gene3D" id="1.10.274.100">
    <property type="entry name" value="RNA polymerase Rpb1, domain 3"/>
    <property type="match status" value="1"/>
</dbReference>
<evidence type="ECO:0000256" key="1">
    <source>
        <dbReference type="ARBA" id="ARBA00004123"/>
    </source>
</evidence>
<dbReference type="EC" id="2.7.7.6" evidence="12"/>
<keyword evidence="3 12" id="KW-0240">DNA-directed RNA polymerase</keyword>
<evidence type="ECO:0000256" key="10">
    <source>
        <dbReference type="ARBA" id="ARBA00023242"/>
    </source>
</evidence>
<dbReference type="Pfam" id="PF04997">
    <property type="entry name" value="RNA_pol_Rpb1_1"/>
    <property type="match status" value="1"/>
</dbReference>
<evidence type="ECO:0000256" key="11">
    <source>
        <dbReference type="ARBA" id="ARBA00048552"/>
    </source>
</evidence>
<name>A0A6A5UEW7_9PLEO</name>
<dbReference type="Proteomes" id="UP000800035">
    <property type="component" value="Unassembled WGS sequence"/>
</dbReference>
<dbReference type="SMART" id="SM00663">
    <property type="entry name" value="RPOLA_N"/>
    <property type="match status" value="1"/>
</dbReference>
<keyword evidence="10" id="KW-0539">Nucleus</keyword>
<dbReference type="GO" id="GO:0005736">
    <property type="term" value="C:RNA polymerase I complex"/>
    <property type="evidence" value="ECO:0007669"/>
    <property type="project" value="TreeGrafter"/>
</dbReference>
<keyword evidence="4 12" id="KW-0808">Transferase</keyword>
<feature type="compositionally biased region" description="Acidic residues" evidence="13">
    <location>
        <begin position="279"/>
        <end position="291"/>
    </location>
</feature>
<dbReference type="FunFam" id="1.10.274.100:FF:000006">
    <property type="entry name" value="DNA-directed RNA polymerase subunit"/>
    <property type="match status" value="1"/>
</dbReference>
<comment type="subcellular location">
    <subcellularLocation>
        <location evidence="1">Nucleus</location>
    </subcellularLocation>
</comment>
<keyword evidence="6" id="KW-0479">Metal-binding</keyword>
<comment type="catalytic activity">
    <reaction evidence="11 12">
        <text>RNA(n) + a ribonucleoside 5'-triphosphate = RNA(n+1) + diphosphate</text>
        <dbReference type="Rhea" id="RHEA:21248"/>
        <dbReference type="Rhea" id="RHEA-COMP:14527"/>
        <dbReference type="Rhea" id="RHEA-COMP:17342"/>
        <dbReference type="ChEBI" id="CHEBI:33019"/>
        <dbReference type="ChEBI" id="CHEBI:61557"/>
        <dbReference type="ChEBI" id="CHEBI:140395"/>
        <dbReference type="EC" id="2.7.7.6"/>
    </reaction>
</comment>
<dbReference type="Gene3D" id="4.10.860.120">
    <property type="entry name" value="RNA polymerase II, clamp domain"/>
    <property type="match status" value="1"/>
</dbReference>
<keyword evidence="5 12" id="KW-0548">Nucleotidyltransferase</keyword>
<feature type="domain" description="RNA polymerase N-terminal" evidence="14">
    <location>
        <begin position="369"/>
        <end position="695"/>
    </location>
</feature>
<feature type="region of interest" description="Disordered" evidence="13">
    <location>
        <begin position="1718"/>
        <end position="1739"/>
    </location>
</feature>
<dbReference type="Gene3D" id="1.10.150.390">
    <property type="match status" value="1"/>
</dbReference>
<dbReference type="Pfam" id="PF00623">
    <property type="entry name" value="RNA_pol_Rpb1_2"/>
    <property type="match status" value="1"/>
</dbReference>
<feature type="region of interest" description="Disordered" evidence="13">
    <location>
        <begin position="1346"/>
        <end position="1467"/>
    </location>
</feature>
<dbReference type="Gene3D" id="1.10.132.30">
    <property type="match status" value="1"/>
</dbReference>
<dbReference type="GO" id="GO:0006351">
    <property type="term" value="P:DNA-templated transcription"/>
    <property type="evidence" value="ECO:0007669"/>
    <property type="project" value="InterPro"/>
</dbReference>
<feature type="region of interest" description="Disordered" evidence="13">
    <location>
        <begin position="139"/>
        <end position="163"/>
    </location>
</feature>
<dbReference type="Pfam" id="PF05000">
    <property type="entry name" value="RNA_pol_Rpb1_4"/>
    <property type="match status" value="1"/>
</dbReference>
<accession>A0A6A5UEW7</accession>
<dbReference type="Gene3D" id="1.10.357.120">
    <property type="match status" value="1"/>
</dbReference>
<dbReference type="CDD" id="cd01435">
    <property type="entry name" value="RNAP_I_RPA1_N"/>
    <property type="match status" value="1"/>
</dbReference>
<dbReference type="FunFam" id="1.10.132.30:FF:000005">
    <property type="entry name" value="DNA-directed RNA polymerase subunit"/>
    <property type="match status" value="1"/>
</dbReference>
<evidence type="ECO:0000256" key="6">
    <source>
        <dbReference type="ARBA" id="ARBA00022723"/>
    </source>
</evidence>
<keyword evidence="8" id="KW-0460">Magnesium</keyword>
<dbReference type="Gene3D" id="3.30.70.2850">
    <property type="match status" value="1"/>
</dbReference>
<evidence type="ECO:0000313" key="16">
    <source>
        <dbReference type="Proteomes" id="UP000800035"/>
    </source>
</evidence>
<dbReference type="EMBL" id="ML976977">
    <property type="protein sequence ID" value="KAF1963753.1"/>
    <property type="molecule type" value="Genomic_DNA"/>
</dbReference>
<proteinExistence type="inferred from homology"/>
<evidence type="ECO:0000256" key="7">
    <source>
        <dbReference type="ARBA" id="ARBA00022833"/>
    </source>
</evidence>
<evidence type="ECO:0000256" key="9">
    <source>
        <dbReference type="ARBA" id="ARBA00023163"/>
    </source>
</evidence>
<evidence type="ECO:0000256" key="2">
    <source>
        <dbReference type="ARBA" id="ARBA00006460"/>
    </source>
</evidence>
<protein>
    <recommendedName>
        <fullName evidence="12">DNA-directed RNA polymerase subunit</fullName>
        <ecNumber evidence="12">2.7.7.6</ecNumber>
    </recommendedName>
</protein>
<evidence type="ECO:0000256" key="8">
    <source>
        <dbReference type="ARBA" id="ARBA00022842"/>
    </source>
</evidence>
<dbReference type="SUPFAM" id="SSF64484">
    <property type="entry name" value="beta and beta-prime subunits of DNA dependent RNA-polymerase"/>
    <property type="match status" value="1"/>
</dbReference>
<dbReference type="Pfam" id="PF04998">
    <property type="entry name" value="RNA_pol_Rpb1_5"/>
    <property type="match status" value="1"/>
</dbReference>
<dbReference type="Gene3D" id="2.40.40.20">
    <property type="match status" value="1"/>
</dbReference>
<dbReference type="Pfam" id="PF04983">
    <property type="entry name" value="RNA_pol_Rpb1_3"/>
    <property type="match status" value="1"/>
</dbReference>
<feature type="compositionally biased region" description="Acidic residues" evidence="13">
    <location>
        <begin position="1383"/>
        <end position="1402"/>
    </location>
</feature>
<dbReference type="CDD" id="cd02735">
    <property type="entry name" value="RNAP_I_Rpa1_C"/>
    <property type="match status" value="1"/>
</dbReference>
<feature type="compositionally biased region" description="Acidic residues" evidence="13">
    <location>
        <begin position="154"/>
        <end position="163"/>
    </location>
</feature>
<evidence type="ECO:0000259" key="14">
    <source>
        <dbReference type="SMART" id="SM00663"/>
    </source>
</evidence>
<reference evidence="15" key="1">
    <citation type="journal article" date="2020" name="Stud. Mycol.">
        <title>101 Dothideomycetes genomes: a test case for predicting lifestyles and emergence of pathogens.</title>
        <authorList>
            <person name="Haridas S."/>
            <person name="Albert R."/>
            <person name="Binder M."/>
            <person name="Bloem J."/>
            <person name="Labutti K."/>
            <person name="Salamov A."/>
            <person name="Andreopoulos B."/>
            <person name="Baker S."/>
            <person name="Barry K."/>
            <person name="Bills G."/>
            <person name="Bluhm B."/>
            <person name="Cannon C."/>
            <person name="Castanera R."/>
            <person name="Culley D."/>
            <person name="Daum C."/>
            <person name="Ezra D."/>
            <person name="Gonzalez J."/>
            <person name="Henrissat B."/>
            <person name="Kuo A."/>
            <person name="Liang C."/>
            <person name="Lipzen A."/>
            <person name="Lutzoni F."/>
            <person name="Magnuson J."/>
            <person name="Mondo S."/>
            <person name="Nolan M."/>
            <person name="Ohm R."/>
            <person name="Pangilinan J."/>
            <person name="Park H.-J."/>
            <person name="Ramirez L."/>
            <person name="Alfaro M."/>
            <person name="Sun H."/>
            <person name="Tritt A."/>
            <person name="Yoshinaga Y."/>
            <person name="Zwiers L.-H."/>
            <person name="Turgeon B."/>
            <person name="Goodwin S."/>
            <person name="Spatafora J."/>
            <person name="Crous P."/>
            <person name="Grigoriev I."/>
        </authorList>
    </citation>
    <scope>NUCLEOTIDE SEQUENCE</scope>
    <source>
        <strain evidence="15">CBS 675.92</strain>
    </source>
</reference>
<dbReference type="InterPro" id="IPR045867">
    <property type="entry name" value="DNA-dir_RpoC_beta_prime"/>
</dbReference>
<evidence type="ECO:0000256" key="12">
    <source>
        <dbReference type="RuleBase" id="RU004279"/>
    </source>
</evidence>
<dbReference type="InterPro" id="IPR042102">
    <property type="entry name" value="RNA_pol_Rpb1_3_sf"/>
</dbReference>
<dbReference type="FunFam" id="3.30.1490.180:FF:000003">
    <property type="entry name" value="DNA-directed RNA polymerase subunit"/>
    <property type="match status" value="1"/>
</dbReference>
<sequence>MNISQPVASAIDGVEFGLFTAEDTRTISVKRITNPTTFDSLLHPVAGGLHDSALGAFLDNACSTCGLTTLNGCPGHCGHIELPVPVYHLSFIDQLLRLLRGKCAYCHHFKIARKQTNEIASKLRLIRCGLVQDANNMHEYVNESKGKTKKGEDSSDEDNDEDDIISQRSSYVKKCMKRAGISKSDAHAVRQKTEAVADARRLVVKEFYAAITGGKKCKNCGGINPLFRKDRGVKIFRRNLSPKEQATMSASEKRMENPLDILRRREAKAKKQPVHADEGVADLDPPSEEDSDVDMMDADGSLVVSESMTASRQQTKTTLDSRDIAQEYVNPAEVRAAMILLFEKEEDVLRLLYSPYARSKSALVDVTADMFFLHNIVVSPSRYRMEDRTGNSIAENPRNSLYKNILNACESMRQIRNEMQGQENELGYRQRDFRDLQTVWVDLQGSVNALIDREANPARGAAAKANADGIKQKLEKKEGLFRKNMMGKRVNFAARSVISPDPNIETNQIGVPPVFAKKLTYPEPVTNHNFYDLKEAVLNGPDKWPGAVAIENEFGQVISLRKKNYEERQALANQLLAPSSTHVNGSKNKKVHRHLNNGDVVMMNRQPTLHKPSMMAHRARVLPGEKTIRMHYANCNTYNADFDGDEMNMHFPQNELARAEAMLVANTDSQYLSATAGKPLRGLIQDHISMSVWLTSKDMFFTREEYYELLYCSLRPEDGHTTSGTVLTVEPTIWKPQPMWTGKQVITTILKNIKPQEYVELTLTSKSQTNSKLWGSGSEEGEVIIQDGELLCGILDKSQIGPAAGGLVNGVYEVYGPKSAGQILSVLGRLLTRLLNMRAFSCGVEDLILTKEGDEARLEELKKAEQAGFKVAAKYVTLDSDKIKYNDPELRRRLEQIVRDDSKQHALDILTNTANGDISSAVTKACLPNKLIKLFPKNQMQTMTGSGAKGTQVNANQISCNLGQQVLEGRRVPVMVSGKTLPCFKPFETSVRAGGYVVNRFLTGIRPQEYYFHTMAGREGLIDTAVKTSRSGYLQRCIIKGMEGLNVAYDTSVRDSDGSLIQFLYGEDGLDTTKQKYLNDFKFQAENFLSLGQSLNAVDAYQYVFSKEATEYNKAAFKKVRKTRNPAAMDPALAVYEPGRYSGSTSEKFLAAKRNYCETNPDKLLKNKKRDSDGEVLKKNFEMMLDMKYLRSLVEPGEAVGVVAGQSVGEPSTQMTLNTFHLAGHAAKNVTLGIPRLREIVMTASAKISTPGMTLYPHPEMPKEDMEKFAKSISRLPLSSVLDKVTVTETLGAGTQYSQARQFKIRLDLYPAKEYTQEYAIKVRDVVESIEKKFCPRLQKTVNADLKKKGQSKSLSTARSAAIPTIGESTGTIEQQTESQAAADDEGGIDDAESDDGADEGDATNTKQRDRRDDSVEFEAPEEEEQAEVDKLDHEESEDETYGGSPKPSRTTSPDPSASDSGSEDDDEELLIALDESSEIRQSRICEAYTDITGFKFDDKAGAYCEITMEFPAASAKFLMLHHVEAAADFATIHVIPGITSAMVSIERVTDPISGKETEIPIILTEGSNLPAMREFPTIINTSRIFTNDIVSMLTLYGVEACRASIVREIDAVFKGHSITVDNRHLNLIADTMTKTGGFVPFNRIGMKSNPSPFMKMSFETTVGFLKDAVLERDWDDLSNPSARIVVGRLGRAGTGAFDVLAPVRCWDPLLGENDVVDGVEGDGGVEGEGEGDVEMADV</sequence>
<dbReference type="GO" id="GO:0046872">
    <property type="term" value="F:metal ion binding"/>
    <property type="evidence" value="ECO:0007669"/>
    <property type="project" value="UniProtKB-KW"/>
</dbReference>
<comment type="function">
    <text evidence="12">DNA-dependent RNA polymerase catalyzes the transcription of DNA into RNA using the four ribonucleoside triphosphates as substrates.</text>
</comment>
<dbReference type="InterPro" id="IPR015699">
    <property type="entry name" value="DNA-dir_RNA_pol1_lsu_N"/>
</dbReference>
<dbReference type="GO" id="GO:0003899">
    <property type="term" value="F:DNA-directed RNA polymerase activity"/>
    <property type="evidence" value="ECO:0007669"/>
    <property type="project" value="UniProtKB-EC"/>
</dbReference>
<evidence type="ECO:0000256" key="5">
    <source>
        <dbReference type="ARBA" id="ARBA00022695"/>
    </source>
</evidence>
<feature type="compositionally biased region" description="Acidic residues" evidence="13">
    <location>
        <begin position="1416"/>
        <end position="1427"/>
    </location>
</feature>
<dbReference type="InterPro" id="IPR007081">
    <property type="entry name" value="RNA_pol_Rpb1_5"/>
</dbReference>
<dbReference type="InterPro" id="IPR007080">
    <property type="entry name" value="RNA_pol_Rpb1_1"/>
</dbReference>
<keyword evidence="9 12" id="KW-0804">Transcription</keyword>
<evidence type="ECO:0000256" key="4">
    <source>
        <dbReference type="ARBA" id="ARBA00022679"/>
    </source>
</evidence>
<feature type="compositionally biased region" description="Polar residues" evidence="13">
    <location>
        <begin position="1367"/>
        <end position="1380"/>
    </location>
</feature>
<dbReference type="InterPro" id="IPR007066">
    <property type="entry name" value="RNA_pol_Rpb1_3"/>
</dbReference>
<evidence type="ECO:0000256" key="13">
    <source>
        <dbReference type="SAM" id="MobiDB-lite"/>
    </source>
</evidence>
<dbReference type="InterPro" id="IPR038120">
    <property type="entry name" value="Rpb1_funnel_sf"/>
</dbReference>
<dbReference type="FunFam" id="2.40.40.20:FF:000019">
    <property type="entry name" value="DNA-directed RNA polymerase II subunit RPB1"/>
    <property type="match status" value="1"/>
</dbReference>
<dbReference type="InterPro" id="IPR047107">
    <property type="entry name" value="DNA-dir_RNA_pol1_lsu_C"/>
</dbReference>